<gene>
    <name evidence="2" type="ORF">NE237_021498</name>
</gene>
<evidence type="ECO:0000313" key="2">
    <source>
        <dbReference type="EMBL" id="KAJ4961588.1"/>
    </source>
</evidence>
<feature type="region of interest" description="Disordered" evidence="1">
    <location>
        <begin position="45"/>
        <end position="85"/>
    </location>
</feature>
<organism evidence="2 3">
    <name type="scientific">Protea cynaroides</name>
    <dbReference type="NCBI Taxonomy" id="273540"/>
    <lineage>
        <taxon>Eukaryota</taxon>
        <taxon>Viridiplantae</taxon>
        <taxon>Streptophyta</taxon>
        <taxon>Embryophyta</taxon>
        <taxon>Tracheophyta</taxon>
        <taxon>Spermatophyta</taxon>
        <taxon>Magnoliopsida</taxon>
        <taxon>Proteales</taxon>
        <taxon>Proteaceae</taxon>
        <taxon>Protea</taxon>
    </lineage>
</organism>
<reference evidence="2" key="1">
    <citation type="journal article" date="2023" name="Plant J.">
        <title>The genome of the king protea, Protea cynaroides.</title>
        <authorList>
            <person name="Chang J."/>
            <person name="Duong T.A."/>
            <person name="Schoeman C."/>
            <person name="Ma X."/>
            <person name="Roodt D."/>
            <person name="Barker N."/>
            <person name="Li Z."/>
            <person name="Van de Peer Y."/>
            <person name="Mizrachi E."/>
        </authorList>
    </citation>
    <scope>NUCLEOTIDE SEQUENCE</scope>
    <source>
        <tissue evidence="2">Young leaves</tissue>
    </source>
</reference>
<proteinExistence type="predicted"/>
<dbReference type="AlphaFoldDB" id="A0A9Q0H8N0"/>
<protein>
    <submittedName>
        <fullName evidence="2">Uncharacterized protein</fullName>
    </submittedName>
</protein>
<dbReference type="Proteomes" id="UP001141806">
    <property type="component" value="Unassembled WGS sequence"/>
</dbReference>
<evidence type="ECO:0000313" key="3">
    <source>
        <dbReference type="Proteomes" id="UP001141806"/>
    </source>
</evidence>
<evidence type="ECO:0000256" key="1">
    <source>
        <dbReference type="SAM" id="MobiDB-lite"/>
    </source>
</evidence>
<dbReference type="OrthoDB" id="1429861at2759"/>
<name>A0A9Q0H8N0_9MAGN</name>
<accession>A0A9Q0H8N0</accession>
<comment type="caution">
    <text evidence="2">The sequence shown here is derived from an EMBL/GenBank/DDBJ whole genome shotgun (WGS) entry which is preliminary data.</text>
</comment>
<sequence>MTKKQGRIIQVQPTWKTTTTTSCTTYPKKRTASCMTYPNKKAAVRTQAEQSATRRSDYYNKEDGSYGRNTTKVTHSGGAFGRGGLGHKDEYKVTDHYKVGDSKGYTEYYTEERFRTVKYGNTNSSNNNNNKTITFHNASNNTITYDDFNCYSD</sequence>
<dbReference type="EMBL" id="JAMYWD010000009">
    <property type="protein sequence ID" value="KAJ4961588.1"/>
    <property type="molecule type" value="Genomic_DNA"/>
</dbReference>
<keyword evidence="3" id="KW-1185">Reference proteome</keyword>
<feature type="compositionally biased region" description="Basic and acidic residues" evidence="1">
    <location>
        <begin position="52"/>
        <end position="65"/>
    </location>
</feature>